<evidence type="ECO:0000256" key="2">
    <source>
        <dbReference type="ARBA" id="ARBA00004613"/>
    </source>
</evidence>
<dbReference type="InterPro" id="IPR018954">
    <property type="entry name" value="Betagal_dom2"/>
</dbReference>
<dbReference type="Pfam" id="PF01301">
    <property type="entry name" value="Glyco_hydro_35"/>
    <property type="match status" value="1"/>
</dbReference>
<dbReference type="Gene3D" id="2.60.120.260">
    <property type="entry name" value="Galactose-binding domain-like"/>
    <property type="match status" value="2"/>
</dbReference>
<dbReference type="OrthoDB" id="1657402at2759"/>
<keyword evidence="6 15" id="KW-0732">Signal</keyword>
<dbReference type="SUPFAM" id="SSF51445">
    <property type="entry name" value="(Trans)glycosidases"/>
    <property type="match status" value="1"/>
</dbReference>
<evidence type="ECO:0000256" key="4">
    <source>
        <dbReference type="ARBA" id="ARBA00012756"/>
    </source>
</evidence>
<dbReference type="InterPro" id="IPR031330">
    <property type="entry name" value="Gly_Hdrlase_35_cat"/>
</dbReference>
<dbReference type="Pfam" id="PF13363">
    <property type="entry name" value="BetaGal_dom3"/>
    <property type="match status" value="1"/>
</dbReference>
<evidence type="ECO:0000256" key="7">
    <source>
        <dbReference type="ARBA" id="ARBA00022801"/>
    </source>
</evidence>
<dbReference type="GO" id="GO:0004565">
    <property type="term" value="F:beta-galactosidase activity"/>
    <property type="evidence" value="ECO:0007669"/>
    <property type="project" value="UniProtKB-EC"/>
</dbReference>
<evidence type="ECO:0000259" key="16">
    <source>
        <dbReference type="SMART" id="SM01029"/>
    </source>
</evidence>
<feature type="domain" description="Beta-galactosidase" evidence="16">
    <location>
        <begin position="392"/>
        <end position="571"/>
    </location>
</feature>
<dbReference type="EMBL" id="ML991771">
    <property type="protein sequence ID" value="KAF2239931.1"/>
    <property type="molecule type" value="Genomic_DNA"/>
</dbReference>
<dbReference type="FunFam" id="2.60.120.260:FF:000065">
    <property type="entry name" value="Beta-galactosidase A"/>
    <property type="match status" value="1"/>
</dbReference>
<gene>
    <name evidence="17" type="ORF">EV356DRAFT_438490</name>
</gene>
<dbReference type="SUPFAM" id="SSF117100">
    <property type="entry name" value="Beta-galactosidase LacA, domain 3"/>
    <property type="match status" value="1"/>
</dbReference>
<feature type="signal peptide" evidence="15">
    <location>
        <begin position="1"/>
        <end position="25"/>
    </location>
</feature>
<evidence type="ECO:0000256" key="13">
    <source>
        <dbReference type="RuleBase" id="RU000675"/>
    </source>
</evidence>
<evidence type="ECO:0000256" key="9">
    <source>
        <dbReference type="ARBA" id="ARBA00023180"/>
    </source>
</evidence>
<evidence type="ECO:0000256" key="12">
    <source>
        <dbReference type="ARBA" id="ARBA00023326"/>
    </source>
</evidence>
<evidence type="ECO:0000256" key="3">
    <source>
        <dbReference type="ARBA" id="ARBA00009809"/>
    </source>
</evidence>
<evidence type="ECO:0000256" key="15">
    <source>
        <dbReference type="SAM" id="SignalP"/>
    </source>
</evidence>
<dbReference type="FunFam" id="2.60.120.260:FF:000088">
    <property type="entry name" value="Beta-galactosidase A"/>
    <property type="match status" value="1"/>
</dbReference>
<dbReference type="Proteomes" id="UP000800092">
    <property type="component" value="Unassembled WGS sequence"/>
</dbReference>
<evidence type="ECO:0000256" key="1">
    <source>
        <dbReference type="ARBA" id="ARBA00001412"/>
    </source>
</evidence>
<keyword evidence="12" id="KW-0624">Polysaccharide degradation</keyword>
<dbReference type="Pfam" id="PF13364">
    <property type="entry name" value="BetaGal_ABD2"/>
    <property type="match status" value="2"/>
</dbReference>
<dbReference type="GO" id="GO:0005576">
    <property type="term" value="C:extracellular region"/>
    <property type="evidence" value="ECO:0007669"/>
    <property type="project" value="UniProtKB-SubCell"/>
</dbReference>
<dbReference type="Gene3D" id="2.60.390.10">
    <property type="entry name" value="Beta-galactosidase, domain 3"/>
    <property type="match status" value="1"/>
</dbReference>
<dbReference type="GO" id="GO:0000272">
    <property type="term" value="P:polysaccharide catabolic process"/>
    <property type="evidence" value="ECO:0007669"/>
    <property type="project" value="UniProtKB-KW"/>
</dbReference>
<dbReference type="InterPro" id="IPR025300">
    <property type="entry name" value="BetaGal_jelly_roll_dom"/>
</dbReference>
<dbReference type="InterPro" id="IPR037110">
    <property type="entry name" value="Betagal_dom2_sf"/>
</dbReference>
<comment type="similarity">
    <text evidence="3 14">Belongs to the glycosyl hydrolase 35 family.</text>
</comment>
<dbReference type="InterPro" id="IPR008979">
    <property type="entry name" value="Galactose-bd-like_sf"/>
</dbReference>
<feature type="chain" id="PRO_5025539452" description="Beta-galactosidase" evidence="15">
    <location>
        <begin position="26"/>
        <end position="1009"/>
    </location>
</feature>
<dbReference type="FunFam" id="2.102.20.10:FF:000001">
    <property type="entry name" value="Beta-galactosidase A"/>
    <property type="match status" value="1"/>
</dbReference>
<keyword evidence="5" id="KW-0964">Secreted</keyword>
<evidence type="ECO:0000256" key="5">
    <source>
        <dbReference type="ARBA" id="ARBA00022525"/>
    </source>
</evidence>
<dbReference type="Gene3D" id="3.20.20.80">
    <property type="entry name" value="Glycosidases"/>
    <property type="match status" value="1"/>
</dbReference>
<comment type="subcellular location">
    <subcellularLocation>
        <location evidence="2">Secreted</location>
    </subcellularLocation>
</comment>
<dbReference type="PANTHER" id="PTHR23421">
    <property type="entry name" value="BETA-GALACTOSIDASE RELATED"/>
    <property type="match status" value="1"/>
</dbReference>
<dbReference type="SUPFAM" id="SSF49785">
    <property type="entry name" value="Galactose-binding domain-like"/>
    <property type="match status" value="2"/>
</dbReference>
<comment type="catalytic activity">
    <reaction evidence="1 13">
        <text>Hydrolysis of terminal non-reducing beta-D-galactose residues in beta-D-galactosides.</text>
        <dbReference type="EC" id="3.2.1.23"/>
    </reaction>
</comment>
<keyword evidence="9" id="KW-0325">Glycoprotein</keyword>
<evidence type="ECO:0000256" key="8">
    <source>
        <dbReference type="ARBA" id="ARBA00023157"/>
    </source>
</evidence>
<dbReference type="EC" id="3.2.1.23" evidence="4 13"/>
<evidence type="ECO:0000256" key="6">
    <source>
        <dbReference type="ARBA" id="ARBA00022729"/>
    </source>
</evidence>
<keyword evidence="8" id="KW-1015">Disulfide bond</keyword>
<evidence type="ECO:0000256" key="14">
    <source>
        <dbReference type="RuleBase" id="RU003679"/>
    </source>
</evidence>
<organism evidence="17 18">
    <name type="scientific">Viridothelium virens</name>
    <name type="common">Speckled blister lichen</name>
    <name type="synonym">Trypethelium virens</name>
    <dbReference type="NCBI Taxonomy" id="1048519"/>
    <lineage>
        <taxon>Eukaryota</taxon>
        <taxon>Fungi</taxon>
        <taxon>Dikarya</taxon>
        <taxon>Ascomycota</taxon>
        <taxon>Pezizomycotina</taxon>
        <taxon>Dothideomycetes</taxon>
        <taxon>Dothideomycetes incertae sedis</taxon>
        <taxon>Trypetheliales</taxon>
        <taxon>Trypetheliaceae</taxon>
        <taxon>Viridothelium</taxon>
    </lineage>
</organism>
<keyword evidence="18" id="KW-1185">Reference proteome</keyword>
<protein>
    <recommendedName>
        <fullName evidence="4 13">Beta-galactosidase</fullName>
        <ecNumber evidence="4 13">3.2.1.23</ecNumber>
    </recommendedName>
</protein>
<evidence type="ECO:0000256" key="11">
    <source>
        <dbReference type="ARBA" id="ARBA00023295"/>
    </source>
</evidence>
<evidence type="ECO:0000313" key="17">
    <source>
        <dbReference type="EMBL" id="KAF2239931.1"/>
    </source>
</evidence>
<dbReference type="FunFam" id="3.20.20.80:FF:000040">
    <property type="entry name" value="Beta-galactosidase A"/>
    <property type="match status" value="1"/>
</dbReference>
<reference evidence="17" key="1">
    <citation type="journal article" date="2020" name="Stud. Mycol.">
        <title>101 Dothideomycetes genomes: a test case for predicting lifestyles and emergence of pathogens.</title>
        <authorList>
            <person name="Haridas S."/>
            <person name="Albert R."/>
            <person name="Binder M."/>
            <person name="Bloem J."/>
            <person name="Labutti K."/>
            <person name="Salamov A."/>
            <person name="Andreopoulos B."/>
            <person name="Baker S."/>
            <person name="Barry K."/>
            <person name="Bills G."/>
            <person name="Bluhm B."/>
            <person name="Cannon C."/>
            <person name="Castanera R."/>
            <person name="Culley D."/>
            <person name="Daum C."/>
            <person name="Ezra D."/>
            <person name="Gonzalez J."/>
            <person name="Henrissat B."/>
            <person name="Kuo A."/>
            <person name="Liang C."/>
            <person name="Lipzen A."/>
            <person name="Lutzoni F."/>
            <person name="Magnuson J."/>
            <person name="Mondo S."/>
            <person name="Nolan M."/>
            <person name="Ohm R."/>
            <person name="Pangilinan J."/>
            <person name="Park H.-J."/>
            <person name="Ramirez L."/>
            <person name="Alfaro M."/>
            <person name="Sun H."/>
            <person name="Tritt A."/>
            <person name="Yoshinaga Y."/>
            <person name="Zwiers L.-H."/>
            <person name="Turgeon B."/>
            <person name="Goodwin S."/>
            <person name="Spatafora J."/>
            <person name="Crous P."/>
            <person name="Grigoriev I."/>
        </authorList>
    </citation>
    <scope>NUCLEOTIDE SEQUENCE</scope>
    <source>
        <strain evidence="17">Tuck. ex Michener</strain>
    </source>
</reference>
<keyword evidence="7 13" id="KW-0378">Hydrolase</keyword>
<dbReference type="InterPro" id="IPR036833">
    <property type="entry name" value="BetaGal_dom3_sf"/>
</dbReference>
<dbReference type="SMART" id="SM01029">
    <property type="entry name" value="BetaGal_dom2"/>
    <property type="match status" value="1"/>
</dbReference>
<accession>A0A6A6HPI9</accession>
<dbReference type="PRINTS" id="PR00742">
    <property type="entry name" value="GLHYDRLASE35"/>
</dbReference>
<dbReference type="Gene3D" id="2.102.20.10">
    <property type="entry name" value="Beta-galactosidase, domain 2"/>
    <property type="match status" value="1"/>
</dbReference>
<dbReference type="InterPro" id="IPR017853">
    <property type="entry name" value="GH"/>
</dbReference>
<dbReference type="SUPFAM" id="SSF51011">
    <property type="entry name" value="Glycosyl hydrolase domain"/>
    <property type="match status" value="1"/>
</dbReference>
<keyword evidence="11 13" id="KW-0326">Glycosidase</keyword>
<evidence type="ECO:0000256" key="10">
    <source>
        <dbReference type="ARBA" id="ARBA00023277"/>
    </source>
</evidence>
<dbReference type="AlphaFoldDB" id="A0A6A6HPI9"/>
<dbReference type="InterPro" id="IPR025972">
    <property type="entry name" value="BetaGal_dom3"/>
</dbReference>
<name>A0A6A6HPI9_VIRVR</name>
<dbReference type="InterPro" id="IPR019801">
    <property type="entry name" value="Glyco_hydro_35_CS"/>
</dbReference>
<evidence type="ECO:0000313" key="18">
    <source>
        <dbReference type="Proteomes" id="UP000800092"/>
    </source>
</evidence>
<proteinExistence type="inferred from homology"/>
<sequence length="1009" mass="109285">MALLKLLQALAVSCLALQTTGLAFGGKPGRLIKPYKRAPLQNIVTWDQDSLFVYGERVLFYSGEFHPYRLPVPGLWLDVFQKIKALGYSGVSFYVDWALVEGKPGDFSAEGIFAFEPFFEAASQAGIYLLARPGPYINAESSGGGYPGWLQRIPGLLRTPDPSYLNATDNYAQNIGEIIAKAQITNGGPVILVQPENEYSQAVSGITFPDPTYFGYVEDQLRNAGIIVPFLSNDAYPHGYFAPGQPAAVDIYGHDGYPLGFDCANPYTWPDNALPTYYRNLHEEQSPSTPFSLTEFQGGSFDPWGGLGFNQCAILLDSEFERVFYKNDFSFGVTIFNIYMTYGGTNWGNLGHPGGYTSYDYGAVISEDRTVTREKYSEAKLEANFLQASPAYLTAIPQNNSNANGSYSNNPNIAITALLGNETKTNFFVVRHAAYNSLDSTNYTLTVPTSQGNITVPQLQGTLTLNGRDSKIHVTDYDVGGVNLLYSSAEIFTWKKDASKTVLVVYGGPNEQHELALQNGGNASVIEGDGVTTQTINGSTILNWEVSPTRRIVQLGSLYVYILDRYSAYNYWVLDLPSSTTGNFTSGNASSTQAIVLRAGYLMRTAELSGSSLSLTGDLNATAPLEIISGVPKIGSLSFNGQALTYQQAANGVVTSNLSYTAPAFSVPDLSTLTWRYLDSLPEINSSYDDSLWTVADLTYSNNTARNLTTPTSLYASDYGYNTGTLLYRGHFTATGAESSIYLSTQGGSAFGMSAYLNSTYLGSYPGIDAASNANTTFPLSVTAGANYVITVIVDNMGLNENGQAGSSEMKDPRGVIDYSLAGRNQSAITWKLTGNLHGEDYVDRTRGPLNEGGMYAERQGYHLPGAPINSSQFADSAGPTAGISQAGIGFYGVEFDLDLPEGYDIPLYFNFANSTNTTVADYRVQLYVNGYQFGKYVHNIGPQDSYPVPEGILDYHGTNYVAVTLWALQSNGAQVQSLQLVNGEVVQSGYGPVQLSPLTGYAPRDGAY</sequence>
<dbReference type="PROSITE" id="PS01182">
    <property type="entry name" value="GLYCOSYL_HYDROL_F35"/>
    <property type="match status" value="1"/>
</dbReference>
<dbReference type="Pfam" id="PF10435">
    <property type="entry name" value="BetaGal_dom2"/>
    <property type="match status" value="1"/>
</dbReference>
<keyword evidence="10" id="KW-0119">Carbohydrate metabolism</keyword>
<dbReference type="InterPro" id="IPR001944">
    <property type="entry name" value="Glycoside_Hdrlase_35"/>
</dbReference>